<dbReference type="AlphaFoldDB" id="A0ABD3CMU6"/>
<evidence type="ECO:0000313" key="11">
    <source>
        <dbReference type="Proteomes" id="UP001632038"/>
    </source>
</evidence>
<comment type="caution">
    <text evidence="10">The sequence shown here is derived from an EMBL/GenBank/DDBJ whole genome shotgun (WGS) entry which is preliminary data.</text>
</comment>
<dbReference type="GO" id="GO:0016020">
    <property type="term" value="C:membrane"/>
    <property type="evidence" value="ECO:0007669"/>
    <property type="project" value="UniProtKB-SubCell"/>
</dbReference>
<keyword evidence="3" id="KW-0813">Transport</keyword>
<evidence type="ECO:0000256" key="2">
    <source>
        <dbReference type="ARBA" id="ARBA00007079"/>
    </source>
</evidence>
<evidence type="ECO:0000256" key="3">
    <source>
        <dbReference type="ARBA" id="ARBA00022448"/>
    </source>
</evidence>
<organism evidence="10 11">
    <name type="scientific">Castilleja foliolosa</name>
    <dbReference type="NCBI Taxonomy" id="1961234"/>
    <lineage>
        <taxon>Eukaryota</taxon>
        <taxon>Viridiplantae</taxon>
        <taxon>Streptophyta</taxon>
        <taxon>Embryophyta</taxon>
        <taxon>Tracheophyta</taxon>
        <taxon>Spermatophyta</taxon>
        <taxon>Magnoliopsida</taxon>
        <taxon>eudicotyledons</taxon>
        <taxon>Gunneridae</taxon>
        <taxon>Pentapetalae</taxon>
        <taxon>asterids</taxon>
        <taxon>lamiids</taxon>
        <taxon>Lamiales</taxon>
        <taxon>Orobanchaceae</taxon>
        <taxon>Pedicularideae</taxon>
        <taxon>Castillejinae</taxon>
        <taxon>Castilleja</taxon>
    </lineage>
</organism>
<feature type="transmembrane region" description="Helical" evidence="9">
    <location>
        <begin position="65"/>
        <end position="84"/>
    </location>
</feature>
<feature type="transmembrane region" description="Helical" evidence="9">
    <location>
        <begin position="12"/>
        <end position="29"/>
    </location>
</feature>
<keyword evidence="11" id="KW-1185">Reference proteome</keyword>
<keyword evidence="4 9" id="KW-0812">Transmembrane</keyword>
<dbReference type="PANTHER" id="PTHR31086">
    <property type="entry name" value="ALUMINUM-ACTIVATED MALATE TRANSPORTER 10"/>
    <property type="match status" value="1"/>
</dbReference>
<keyword evidence="7 9" id="KW-0472">Membrane</keyword>
<evidence type="ECO:0000256" key="6">
    <source>
        <dbReference type="ARBA" id="ARBA00023065"/>
    </source>
</evidence>
<evidence type="ECO:0000256" key="8">
    <source>
        <dbReference type="ARBA" id="ARBA00023303"/>
    </source>
</evidence>
<evidence type="ECO:0000256" key="5">
    <source>
        <dbReference type="ARBA" id="ARBA00022989"/>
    </source>
</evidence>
<comment type="similarity">
    <text evidence="2">Belongs to the aromatic acid exporter (TC 2.A.85) family.</text>
</comment>
<dbReference type="EMBL" id="JAVIJP010000032">
    <property type="protein sequence ID" value="KAL3630787.1"/>
    <property type="molecule type" value="Genomic_DNA"/>
</dbReference>
<protein>
    <recommendedName>
        <fullName evidence="12">Aluminum-activated malate transporter</fullName>
    </recommendedName>
</protein>
<reference evidence="11" key="1">
    <citation type="journal article" date="2024" name="IScience">
        <title>Strigolactones Initiate the Formation of Haustorium-like Structures in Castilleja.</title>
        <authorList>
            <person name="Buerger M."/>
            <person name="Peterson D."/>
            <person name="Chory J."/>
        </authorList>
    </citation>
    <scope>NUCLEOTIDE SEQUENCE [LARGE SCALE GENOMIC DNA]</scope>
</reference>
<dbReference type="GO" id="GO:0034220">
    <property type="term" value="P:monoatomic ion transmembrane transport"/>
    <property type="evidence" value="ECO:0007669"/>
    <property type="project" value="UniProtKB-KW"/>
</dbReference>
<keyword evidence="8" id="KW-0407">Ion channel</keyword>
<keyword evidence="5 9" id="KW-1133">Transmembrane helix</keyword>
<evidence type="ECO:0000256" key="7">
    <source>
        <dbReference type="ARBA" id="ARBA00023136"/>
    </source>
</evidence>
<name>A0ABD3CMU6_9LAMI</name>
<evidence type="ECO:0008006" key="12">
    <source>
        <dbReference type="Google" id="ProtNLM"/>
    </source>
</evidence>
<accession>A0ABD3CMU6</accession>
<evidence type="ECO:0000256" key="1">
    <source>
        <dbReference type="ARBA" id="ARBA00004141"/>
    </source>
</evidence>
<dbReference type="InterPro" id="IPR020966">
    <property type="entry name" value="ALMT"/>
</dbReference>
<gene>
    <name evidence="10" type="ORF">CASFOL_023771</name>
</gene>
<sequence>MSATLSKCVNRAIGTVLAGALGVGVHWVASQSGDKFEPVILQFSVFLLAAAATFSRFIPSIKERFDYGTMIFILTFSLISVSGYRVEKLFELLSDSLDGCVADYFRDDVKDNAKNDEASSKLLHGYKCVLNSKATEESLANLARWEPSHGSFSFGHPWKEYIKVGASLRSCAYCIEALNGSITSETKVPDFLKKHFSKFCLILSANSSAVLKELAITIATMTKSSKIDHTVKEMKIAVQELQNAVASLSKQPIGSTKPGNGIGKGNANPTGTAVTLVEIIPLVTVSSLLIDIAARIEKIVETVNGLAAKAEFRQENKDDKTMMTSPKV</sequence>
<feature type="transmembrane region" description="Helical" evidence="9">
    <location>
        <begin position="41"/>
        <end position="58"/>
    </location>
</feature>
<comment type="subcellular location">
    <subcellularLocation>
        <location evidence="1">Membrane</location>
        <topology evidence="1">Multi-pass membrane protein</topology>
    </subcellularLocation>
</comment>
<dbReference type="Pfam" id="PF11744">
    <property type="entry name" value="ALMT"/>
    <property type="match status" value="1"/>
</dbReference>
<proteinExistence type="inferred from homology"/>
<evidence type="ECO:0000256" key="9">
    <source>
        <dbReference type="SAM" id="Phobius"/>
    </source>
</evidence>
<evidence type="ECO:0000313" key="10">
    <source>
        <dbReference type="EMBL" id="KAL3630787.1"/>
    </source>
</evidence>
<evidence type="ECO:0000256" key="4">
    <source>
        <dbReference type="ARBA" id="ARBA00022692"/>
    </source>
</evidence>
<keyword evidence="6" id="KW-0406">Ion transport</keyword>
<dbReference type="Proteomes" id="UP001632038">
    <property type="component" value="Unassembled WGS sequence"/>
</dbReference>